<evidence type="ECO:0000313" key="2">
    <source>
        <dbReference type="EMBL" id="MBM7491000.1"/>
    </source>
</evidence>
<organism evidence="2 3">
    <name type="scientific">Micromonospora luteifusca</name>
    <dbReference type="NCBI Taxonomy" id="709860"/>
    <lineage>
        <taxon>Bacteria</taxon>
        <taxon>Bacillati</taxon>
        <taxon>Actinomycetota</taxon>
        <taxon>Actinomycetes</taxon>
        <taxon>Micromonosporales</taxon>
        <taxon>Micromonosporaceae</taxon>
        <taxon>Micromonospora</taxon>
    </lineage>
</organism>
<keyword evidence="3" id="KW-1185">Reference proteome</keyword>
<evidence type="ECO:0000256" key="1">
    <source>
        <dbReference type="SAM" id="Phobius"/>
    </source>
</evidence>
<evidence type="ECO:0008006" key="4">
    <source>
        <dbReference type="Google" id="ProtNLM"/>
    </source>
</evidence>
<feature type="transmembrane region" description="Helical" evidence="1">
    <location>
        <begin position="26"/>
        <end position="45"/>
    </location>
</feature>
<dbReference type="EMBL" id="JAFBBP010000001">
    <property type="protein sequence ID" value="MBM7491000.1"/>
    <property type="molecule type" value="Genomic_DNA"/>
</dbReference>
<keyword evidence="1" id="KW-0812">Transmembrane</keyword>
<dbReference type="RefSeq" id="WP_204942141.1">
    <property type="nucleotide sequence ID" value="NZ_JAFBBP010000001.1"/>
</dbReference>
<keyword evidence="1" id="KW-0472">Membrane</keyword>
<dbReference type="Proteomes" id="UP000764837">
    <property type="component" value="Unassembled WGS sequence"/>
</dbReference>
<proteinExistence type="predicted"/>
<gene>
    <name evidence="2" type="ORF">JOD64_002222</name>
</gene>
<name>A0ABS2LS35_9ACTN</name>
<keyword evidence="1" id="KW-1133">Transmembrane helix</keyword>
<sequence>MNEAPGSDEYEAEPKSLRALPEATVAGDWSILAAIAAAVAGLLIWPRRSRRG</sequence>
<evidence type="ECO:0000313" key="3">
    <source>
        <dbReference type="Proteomes" id="UP000764837"/>
    </source>
</evidence>
<reference evidence="2 3" key="1">
    <citation type="submission" date="2021-01" db="EMBL/GenBank/DDBJ databases">
        <title>Sequencing the genomes of 1000 actinobacteria strains.</title>
        <authorList>
            <person name="Klenk H.-P."/>
        </authorList>
    </citation>
    <scope>NUCLEOTIDE SEQUENCE [LARGE SCALE GENOMIC DNA]</scope>
    <source>
        <strain evidence="2 3">DSM 100204</strain>
    </source>
</reference>
<protein>
    <recommendedName>
        <fullName evidence="4">LPXTG cell wall anchor domain-containing protein</fullName>
    </recommendedName>
</protein>
<accession>A0ABS2LS35</accession>
<comment type="caution">
    <text evidence="2">The sequence shown here is derived from an EMBL/GenBank/DDBJ whole genome shotgun (WGS) entry which is preliminary data.</text>
</comment>